<protein>
    <submittedName>
        <fullName evidence="1">Uncharacterized protein</fullName>
    </submittedName>
</protein>
<comment type="caution">
    <text evidence="1">The sequence shown here is derived from an EMBL/GenBank/DDBJ whole genome shotgun (WGS) entry which is preliminary data.</text>
</comment>
<dbReference type="Proteomes" id="UP001140096">
    <property type="component" value="Unassembled WGS sequence"/>
</dbReference>
<gene>
    <name evidence="1" type="ORF">H4S07_001344</name>
</gene>
<evidence type="ECO:0000313" key="2">
    <source>
        <dbReference type="Proteomes" id="UP001140096"/>
    </source>
</evidence>
<accession>A0ACC1LN63</accession>
<evidence type="ECO:0000313" key="1">
    <source>
        <dbReference type="EMBL" id="KAJ2812516.1"/>
    </source>
</evidence>
<keyword evidence="2" id="KW-1185">Reference proteome</keyword>
<reference evidence="1" key="1">
    <citation type="submission" date="2022-07" db="EMBL/GenBank/DDBJ databases">
        <title>Phylogenomic reconstructions and comparative analyses of Kickxellomycotina fungi.</title>
        <authorList>
            <person name="Reynolds N.K."/>
            <person name="Stajich J.E."/>
            <person name="Barry K."/>
            <person name="Grigoriev I.V."/>
            <person name="Crous P."/>
            <person name="Smith M.E."/>
        </authorList>
    </citation>
    <scope>NUCLEOTIDE SEQUENCE</scope>
    <source>
        <strain evidence="1">CBS 102833</strain>
    </source>
</reference>
<sequence>MTSTLDSLNFLRRPLPSSSSVLSGIGVGSATSSHLYGVTTEEKIVIDIGTHTLRAGFSGDHTPLHSSTLNTSYTLAGDTIMRTIGHATHNVVTAESEEELEARLIEHLRDMYRRDLLVDARTRKVALVESALAPVGLRLAVARVLLRNLRVPQVSFYPGSVAALMTSGSVRAGLVIDCGHRVASVTPVYEARALPPYATSTPLAGAALFANVRGLLQSHARFAPASSGDDVDCRGDDVLSDSVVRHVMTRLLLASPIAPPDGLRATLGVAGDDCPLSDELAAFYESSSSCMGAVTRLTVDTRRYGRGLLSFPSWVRERAAEPLFCGDPAADHQSIPDAVVQCVGRVPVDIRRALIANVLVIGGVADLPGFRHRLLNDIVARLRSDRRWAALAADAALVADSGAFAPSEQAWVGTSLAVAAKIGTVEVAREDFDGCSLPDWTTIVSQ</sequence>
<organism evidence="1 2">
    <name type="scientific">Coemansia furcata</name>
    <dbReference type="NCBI Taxonomy" id="417177"/>
    <lineage>
        <taxon>Eukaryota</taxon>
        <taxon>Fungi</taxon>
        <taxon>Fungi incertae sedis</taxon>
        <taxon>Zoopagomycota</taxon>
        <taxon>Kickxellomycotina</taxon>
        <taxon>Kickxellomycetes</taxon>
        <taxon>Kickxellales</taxon>
        <taxon>Kickxellaceae</taxon>
        <taxon>Coemansia</taxon>
    </lineage>
</organism>
<name>A0ACC1LN63_9FUNG</name>
<proteinExistence type="predicted"/>
<dbReference type="EMBL" id="JANBUP010000207">
    <property type="protein sequence ID" value="KAJ2812516.1"/>
    <property type="molecule type" value="Genomic_DNA"/>
</dbReference>